<accession>A0A9W9HXJ1</accession>
<dbReference type="GeneID" id="81427731"/>
<feature type="region of interest" description="Disordered" evidence="1">
    <location>
        <begin position="530"/>
        <end position="619"/>
    </location>
</feature>
<name>A0A9W9HXJ1_9EURO</name>
<feature type="compositionally biased region" description="Pro residues" evidence="1">
    <location>
        <begin position="640"/>
        <end position="656"/>
    </location>
</feature>
<feature type="compositionally biased region" description="Polar residues" evidence="1">
    <location>
        <begin position="233"/>
        <end position="254"/>
    </location>
</feature>
<evidence type="ECO:0000313" key="2">
    <source>
        <dbReference type="EMBL" id="KAJ5159426.1"/>
    </source>
</evidence>
<dbReference type="RefSeq" id="XP_056540984.1">
    <property type="nucleotide sequence ID" value="XM_056688555.1"/>
</dbReference>
<organism evidence="2 3">
    <name type="scientific">Penicillium canariense</name>
    <dbReference type="NCBI Taxonomy" id="189055"/>
    <lineage>
        <taxon>Eukaryota</taxon>
        <taxon>Fungi</taxon>
        <taxon>Dikarya</taxon>
        <taxon>Ascomycota</taxon>
        <taxon>Pezizomycotina</taxon>
        <taxon>Eurotiomycetes</taxon>
        <taxon>Eurotiomycetidae</taxon>
        <taxon>Eurotiales</taxon>
        <taxon>Aspergillaceae</taxon>
        <taxon>Penicillium</taxon>
    </lineage>
</organism>
<feature type="compositionally biased region" description="Polar residues" evidence="1">
    <location>
        <begin position="266"/>
        <end position="277"/>
    </location>
</feature>
<feature type="region of interest" description="Disordered" evidence="1">
    <location>
        <begin position="73"/>
        <end position="134"/>
    </location>
</feature>
<feature type="compositionally biased region" description="Polar residues" evidence="1">
    <location>
        <begin position="595"/>
        <end position="604"/>
    </location>
</feature>
<feature type="compositionally biased region" description="Basic and acidic residues" evidence="1">
    <location>
        <begin position="94"/>
        <end position="120"/>
    </location>
</feature>
<dbReference type="AlphaFoldDB" id="A0A9W9HXJ1"/>
<dbReference type="EMBL" id="JAPQKN010000004">
    <property type="protein sequence ID" value="KAJ5159426.1"/>
    <property type="molecule type" value="Genomic_DNA"/>
</dbReference>
<feature type="region of interest" description="Disordered" evidence="1">
    <location>
        <begin position="894"/>
        <end position="913"/>
    </location>
</feature>
<feature type="region of interest" description="Disordered" evidence="1">
    <location>
        <begin position="25"/>
        <end position="44"/>
    </location>
</feature>
<feature type="compositionally biased region" description="Polar residues" evidence="1">
    <location>
        <begin position="402"/>
        <end position="414"/>
    </location>
</feature>
<evidence type="ECO:0000313" key="3">
    <source>
        <dbReference type="Proteomes" id="UP001149163"/>
    </source>
</evidence>
<dbReference type="OrthoDB" id="5424797at2759"/>
<dbReference type="Proteomes" id="UP001149163">
    <property type="component" value="Unassembled WGS sequence"/>
</dbReference>
<evidence type="ECO:0008006" key="4">
    <source>
        <dbReference type="Google" id="ProtNLM"/>
    </source>
</evidence>
<gene>
    <name evidence="2" type="ORF">N7482_006430</name>
</gene>
<reference evidence="2" key="1">
    <citation type="submission" date="2022-11" db="EMBL/GenBank/DDBJ databases">
        <authorList>
            <person name="Petersen C."/>
        </authorList>
    </citation>
    <scope>NUCLEOTIDE SEQUENCE</scope>
    <source>
        <strain evidence="2">IBT 26290</strain>
    </source>
</reference>
<reference evidence="2" key="2">
    <citation type="journal article" date="2023" name="IMA Fungus">
        <title>Comparative genomic study of the Penicillium genus elucidates a diverse pangenome and 15 lateral gene transfer events.</title>
        <authorList>
            <person name="Petersen C."/>
            <person name="Sorensen T."/>
            <person name="Nielsen M.R."/>
            <person name="Sondergaard T.E."/>
            <person name="Sorensen J.L."/>
            <person name="Fitzpatrick D.A."/>
            <person name="Frisvad J.C."/>
            <person name="Nielsen K.L."/>
        </authorList>
    </citation>
    <scope>NUCLEOTIDE SEQUENCE</scope>
    <source>
        <strain evidence="2">IBT 26290</strain>
    </source>
</reference>
<sequence>MADEGFDPEWMPNAFPVLWGEDNCVQGSGNDAGQGLYPDQDPTFPDAEQIAHAAYAAHVQFQETRSIDTWNTEETQSHGANAQQQQHRKQQQSHYRDSHDQDIWHQPEPRHQQQLQDDRLQPPSQQGQIRDVPDLPQYVRLSDINASASYYQFNTGRAFNLLTSPAFSHSRVPTQRPASRPIPTQSPRKTSQGPFAAQSHMPPTRPPQRPYTSLPGRSEGNQSSSLGRPRTQLPASIQNAQRKSAAVTTQQEVPQTEPEIPAEAFTRSQTLPEQSEAPSPFQDDAGLYRTASPKRRPYMSASRSTLGLRPVPTSNALQTPVLAPTPTRPTKFPAVSHSHPAPRLTVDSPTPESIPRSAPGSLLTFIHGLTPGSKSNPRSLTTSTSVRSTIVPSLPYAAPQTLKASVTSQSTSLPPTAKRRKLDNGSRPPVPPSTKTMNWAAYARDSPSRKHITYRQDIVEPIDLHGAAAKDNYDPATIARDVLIVAGKHPTEKGLNNHLQILRQNFIAVDNSSDLATFRWDIVDPDVQTQTRGPFPLQNSDYQASSMGSTVGHEEPSPPESSGLAGCAVSHPTRDTPTAPPARPAESHPGGNGVNIANNGSSYPDFQLPRPAPTISPSSGVSLNSLGSLPFKPVPSYSPYRPPPQPLPSSLPPRAPQPSCQTVPAQAPFPALESAAEPTITVHAAATTTTSASSPVRSFSKTPQVPSQSPRCKAPQQSPLKGSPQTQVVIPPSPHSMAPKRKPGRPPRKDESQKIEIAVSNRPVTQYQVFQCKWAKCEAELHNLQAIHTHVLKVHIPHHIACGWGDCADKTPRAAADMWDHIRQKHMAPLAWALGDGPAVSGTAAGDYGLPGVSSQNAPHDAMTLPADRDTVKIYSRIHGTQSTKQKAQLMENGGRRWKEEAGPDSDTSDRRISTPARLLASSHEETAYTLPQGEVVI</sequence>
<comment type="caution">
    <text evidence="2">The sequence shown here is derived from an EMBL/GenBank/DDBJ whole genome shotgun (WGS) entry which is preliminary data.</text>
</comment>
<feature type="region of interest" description="Disordered" evidence="1">
    <location>
        <begin position="687"/>
        <end position="753"/>
    </location>
</feature>
<protein>
    <recommendedName>
        <fullName evidence="4">C2H2-type domain-containing protein</fullName>
    </recommendedName>
</protein>
<feature type="compositionally biased region" description="Polar residues" evidence="1">
    <location>
        <begin position="169"/>
        <end position="193"/>
    </location>
</feature>
<feature type="region of interest" description="Disordered" evidence="1">
    <location>
        <begin position="400"/>
        <end position="436"/>
    </location>
</feature>
<feature type="region of interest" description="Disordered" evidence="1">
    <location>
        <begin position="169"/>
        <end position="362"/>
    </location>
</feature>
<evidence type="ECO:0000256" key="1">
    <source>
        <dbReference type="SAM" id="MobiDB-lite"/>
    </source>
</evidence>
<proteinExistence type="predicted"/>
<feature type="region of interest" description="Disordered" evidence="1">
    <location>
        <begin position="635"/>
        <end position="664"/>
    </location>
</feature>
<feature type="compositionally biased region" description="Polar residues" evidence="1">
    <location>
        <begin position="73"/>
        <end position="82"/>
    </location>
</feature>
<feature type="compositionally biased region" description="Polar residues" evidence="1">
    <location>
        <begin position="530"/>
        <end position="549"/>
    </location>
</feature>
<keyword evidence="3" id="KW-1185">Reference proteome</keyword>
<feature type="compositionally biased region" description="Polar residues" evidence="1">
    <location>
        <begin position="695"/>
        <end position="728"/>
    </location>
</feature>